<keyword evidence="2" id="KW-0614">Plasmid</keyword>
<dbReference type="Gene3D" id="3.60.15.10">
    <property type="entry name" value="Ribonuclease Z/Hydroxyacylglutathione hydrolase-like"/>
    <property type="match status" value="1"/>
</dbReference>
<name>A0A643G169_9BURK</name>
<reference evidence="2 3" key="1">
    <citation type="submission" date="2020-10" db="EMBL/GenBank/DDBJ databases">
        <title>Complete genome sequence of Cupriavidus basilensis CCUG 49340T.</title>
        <authorList>
            <person name="Salva-Serra F."/>
            <person name="Donoso R.A."/>
            <person name="Cho K.H."/>
            <person name="Yoo J.A."/>
            <person name="Lee K."/>
            <person name="Yoon S.-H."/>
            <person name="Perez-Pantoja D."/>
            <person name="Moore E.R.B."/>
        </authorList>
    </citation>
    <scope>NUCLEOTIDE SEQUENCE [LARGE SCALE GENOMIC DNA]</scope>
    <source>
        <strain evidence="3">CCUG 49340</strain>
        <plasmid evidence="2 3">pRK1-1</plasmid>
    </source>
</reference>
<evidence type="ECO:0000313" key="3">
    <source>
        <dbReference type="Proteomes" id="UP000397656"/>
    </source>
</evidence>
<evidence type="ECO:0008006" key="4">
    <source>
        <dbReference type="Google" id="ProtNLM"/>
    </source>
</evidence>
<dbReference type="SUPFAM" id="SSF56281">
    <property type="entry name" value="Metallo-hydrolase/oxidoreductase"/>
    <property type="match status" value="1"/>
</dbReference>
<dbReference type="RefSeq" id="WP_058697642.1">
    <property type="nucleotide sequence ID" value="NZ_CP062805.1"/>
</dbReference>
<dbReference type="InterPro" id="IPR052159">
    <property type="entry name" value="Competence_DNA_uptake"/>
</dbReference>
<gene>
    <name evidence="2" type="ORF">F7R26_036855</name>
</gene>
<dbReference type="PANTHER" id="PTHR30619">
    <property type="entry name" value="DNA INTERNALIZATION/COMPETENCE PROTEIN COMEC/REC2"/>
    <property type="match status" value="1"/>
</dbReference>
<dbReference type="GeneID" id="98406545"/>
<feature type="region of interest" description="Disordered" evidence="1">
    <location>
        <begin position="164"/>
        <end position="208"/>
    </location>
</feature>
<dbReference type="EMBL" id="CP062805">
    <property type="protein sequence ID" value="QOT81596.1"/>
    <property type="molecule type" value="Genomic_DNA"/>
</dbReference>
<feature type="compositionally biased region" description="Pro residues" evidence="1">
    <location>
        <begin position="167"/>
        <end position="176"/>
    </location>
</feature>
<accession>A0A643G169</accession>
<dbReference type="InterPro" id="IPR036866">
    <property type="entry name" value="RibonucZ/Hydroxyglut_hydro"/>
</dbReference>
<dbReference type="PANTHER" id="PTHR30619:SF1">
    <property type="entry name" value="RECOMBINATION PROTEIN 2"/>
    <property type="match status" value="1"/>
</dbReference>
<dbReference type="AlphaFoldDB" id="A0A643G169"/>
<proteinExistence type="predicted"/>
<evidence type="ECO:0000256" key="1">
    <source>
        <dbReference type="SAM" id="MobiDB-lite"/>
    </source>
</evidence>
<sequence length="342" mass="38185">MFRIRAIQAEHGDALLVSYGNPDRPRHVLVDGGPAGTREALLAVLKPLCVNGRLRLEALVVTHYDLDHIEGMIELLSDPPEWLDIADVWFNGYQHLRQADRLGPSEGDALSKLIRRRNLPWNHAFPDRGTIQQSCKEVILEGKLQVRVLSPDALALKKLSEEWANPELPPTEPPAGPGDRLGRKDPWPPGDFSQLSKSKSRSDSSTPNGSSIALLLQFGDKRMLLAADAFAEVVKAGLAVHHSKQEPIDLLKVSHHGSKANTDLDLLTSLRCSRFLISTSGKKYRHPDNELIARLIAKGKHPEIFFNYDVPHTSRWRLKPEGWPSFKPLYPMAGEQFVEVSL</sequence>
<evidence type="ECO:0000313" key="2">
    <source>
        <dbReference type="EMBL" id="QOT81596.1"/>
    </source>
</evidence>
<protein>
    <recommendedName>
        <fullName evidence="4">MBL fold metallo-hydrolase</fullName>
    </recommendedName>
</protein>
<dbReference type="Proteomes" id="UP000397656">
    <property type="component" value="Plasmid pRK1-1"/>
</dbReference>
<geneLocation type="plasmid" evidence="2 3">
    <name>pRK1-1</name>
</geneLocation>
<organism evidence="2 3">
    <name type="scientific">Cupriavidus basilensis</name>
    <dbReference type="NCBI Taxonomy" id="68895"/>
    <lineage>
        <taxon>Bacteria</taxon>
        <taxon>Pseudomonadati</taxon>
        <taxon>Pseudomonadota</taxon>
        <taxon>Betaproteobacteria</taxon>
        <taxon>Burkholderiales</taxon>
        <taxon>Burkholderiaceae</taxon>
        <taxon>Cupriavidus</taxon>
    </lineage>
</organism>